<evidence type="ECO:0000313" key="6">
    <source>
        <dbReference type="Proteomes" id="UP001162131"/>
    </source>
</evidence>
<dbReference type="Proteomes" id="UP001162131">
    <property type="component" value="Unassembled WGS sequence"/>
</dbReference>
<evidence type="ECO:0000256" key="2">
    <source>
        <dbReference type="ARBA" id="ARBA00023277"/>
    </source>
</evidence>
<comment type="caution">
    <text evidence="5">The sequence shown here is derived from an EMBL/GenBank/DDBJ whole genome shotgun (WGS) entry which is preliminary data.</text>
</comment>
<reference evidence="5" key="1">
    <citation type="submission" date="2021-09" db="EMBL/GenBank/DDBJ databases">
        <authorList>
            <consortium name="AG Swart"/>
            <person name="Singh M."/>
            <person name="Singh A."/>
            <person name="Seah K."/>
            <person name="Emmerich C."/>
        </authorList>
    </citation>
    <scope>NUCLEOTIDE SEQUENCE</scope>
    <source>
        <strain evidence="5">ATCC30299</strain>
    </source>
</reference>
<dbReference type="SUPFAM" id="SSF88713">
    <property type="entry name" value="Glycoside hydrolase/deacetylase"/>
    <property type="match status" value="1"/>
</dbReference>
<dbReference type="EMBL" id="CAJZBQ010000035">
    <property type="protein sequence ID" value="CAG9323743.1"/>
    <property type="molecule type" value="Genomic_DNA"/>
</dbReference>
<keyword evidence="2" id="KW-0119">Carbohydrate metabolism</keyword>
<feature type="signal peptide" evidence="3">
    <location>
        <begin position="1"/>
        <end position="15"/>
    </location>
</feature>
<evidence type="ECO:0000313" key="5">
    <source>
        <dbReference type="EMBL" id="CAG9323743.1"/>
    </source>
</evidence>
<dbReference type="GO" id="GO:0005975">
    <property type="term" value="P:carbohydrate metabolic process"/>
    <property type="evidence" value="ECO:0007669"/>
    <property type="project" value="InterPro"/>
</dbReference>
<sequence length="670" mass="76095">MFILLALSLAAFVNAYPPLAMTYLWHLDQPIYWPAQSRIYSRTYQFAMESIQLKNQQNGHPQNNLEDIFGSDDRKAIYQYRAKDSLNTVSQSSAPKFGAQLTYPGELVENVQSLAQNYYLGYYQNWQTAYQQASKQTTLSGFPRLDIIGFPYHHTLAPLTDRNGFEMEVAIQQVINQNWWGTKSEGFFPSEMAFSETLIPSLVKAGYKYVVVSNLHISRAVKNYPYSKSGDNNTPPNQADQVNPAQDKWFTMSVSRGCSPTNCYPYSYVPHYAKFVDPDTEQEYKIIVVPSDQAMSWQDGYACYSTNEMNKIAGTGDKPIFIVLAHDGDNAFGGGYSYYQECVPNLVNQCLNSGYEPTTISQYLHDYPIDANDIVHVEDGAWINADGDFGDPTFVNWNWPLFSANGTFDIPNGWSDKQRTYAIATATQNWVDTAELVYGKSRPSQVQNPDNSATPAELGYHFMLASLNSGFVYYGTNTLDMCLKTTVGCNIAYNYISQAIGTTPSDSASPTIWRPYRMPYNPGGYQMGVLSKYQYVKQPTDFYVYTFVYDVSGLKRVQLFVRTDNDGINPTSENYNDIYRCDNNYVSDWTVLDMTERDFPPGNPYNWSGSCFGNLQELPIVIADEYWVYVKGYQNVLLDYYIEAEDSHGHIKRSDIFHVWVGNNTQTVSE</sequence>
<organism evidence="5 6">
    <name type="scientific">Blepharisma stoltei</name>
    <dbReference type="NCBI Taxonomy" id="1481888"/>
    <lineage>
        <taxon>Eukaryota</taxon>
        <taxon>Sar</taxon>
        <taxon>Alveolata</taxon>
        <taxon>Ciliophora</taxon>
        <taxon>Postciliodesmatophora</taxon>
        <taxon>Heterotrichea</taxon>
        <taxon>Heterotrichida</taxon>
        <taxon>Blepharismidae</taxon>
        <taxon>Blepharisma</taxon>
    </lineage>
</organism>
<dbReference type="Gene3D" id="3.20.110.20">
    <property type="match status" value="1"/>
</dbReference>
<keyword evidence="6" id="KW-1185">Reference proteome</keyword>
<feature type="domain" description="Glycoside hydrolase family 57 N-terminal" evidence="4">
    <location>
        <begin position="40"/>
        <end position="363"/>
    </location>
</feature>
<dbReference type="Pfam" id="PF03065">
    <property type="entry name" value="Glyco_hydro_57"/>
    <property type="match status" value="1"/>
</dbReference>
<dbReference type="GO" id="GO:0003824">
    <property type="term" value="F:catalytic activity"/>
    <property type="evidence" value="ECO:0007669"/>
    <property type="project" value="InterPro"/>
</dbReference>
<gene>
    <name evidence="5" type="ORF">BSTOLATCC_MIC34782</name>
</gene>
<evidence type="ECO:0000256" key="3">
    <source>
        <dbReference type="SAM" id="SignalP"/>
    </source>
</evidence>
<proteinExistence type="inferred from homology"/>
<dbReference type="AlphaFoldDB" id="A0AAU9JDW7"/>
<evidence type="ECO:0000256" key="1">
    <source>
        <dbReference type="ARBA" id="ARBA00006821"/>
    </source>
</evidence>
<accession>A0AAU9JDW7</accession>
<evidence type="ECO:0000259" key="4">
    <source>
        <dbReference type="Pfam" id="PF03065"/>
    </source>
</evidence>
<keyword evidence="3" id="KW-0732">Signal</keyword>
<protein>
    <recommendedName>
        <fullName evidence="4">Glycoside hydrolase family 57 N-terminal domain-containing protein</fullName>
    </recommendedName>
</protein>
<dbReference type="InterPro" id="IPR004300">
    <property type="entry name" value="Glyco_hydro_57_N"/>
</dbReference>
<dbReference type="InterPro" id="IPR011330">
    <property type="entry name" value="Glyco_hydro/deAcase_b/a-brl"/>
</dbReference>
<name>A0AAU9JDW7_9CILI</name>
<comment type="similarity">
    <text evidence="1">Belongs to the glycosyl hydrolase 57 family.</text>
</comment>
<feature type="chain" id="PRO_5043930724" description="Glycoside hydrolase family 57 N-terminal domain-containing protein" evidence="3">
    <location>
        <begin position="16"/>
        <end position="670"/>
    </location>
</feature>